<dbReference type="GO" id="GO:0018996">
    <property type="term" value="P:molting cycle, collagen and cuticulin-based cuticle"/>
    <property type="evidence" value="ECO:0007669"/>
    <property type="project" value="TreeGrafter"/>
</dbReference>
<dbReference type="WBParaSite" id="GPUH_0000788801-mRNA-1">
    <property type="protein sequence ID" value="GPUH_0000788801-mRNA-1"/>
    <property type="gene ID" value="GPUH_0000788801"/>
</dbReference>
<dbReference type="GO" id="GO:0006897">
    <property type="term" value="P:endocytosis"/>
    <property type="evidence" value="ECO:0007669"/>
    <property type="project" value="TreeGrafter"/>
</dbReference>
<keyword evidence="1" id="KW-0472">Membrane</keyword>
<feature type="transmembrane region" description="Helical" evidence="1">
    <location>
        <begin position="40"/>
        <end position="65"/>
    </location>
</feature>
<sequence>LRHALTAIAWPMTQAGISTILSLCVLGIIQAYMVKVFVKVVVLVVMLGLIHGLIILPVVFGAIPLQKKVGNIDRTTPLPQKVILLYSKTEHREPSCHRESSTYFIFNQNFLLQAIAIIADIHNTKMDEAPQTIGRSAIDRTPEV</sequence>
<dbReference type="InterPro" id="IPR051697">
    <property type="entry name" value="Patched_domain-protein"/>
</dbReference>
<reference evidence="2" key="1">
    <citation type="submission" date="2016-06" db="UniProtKB">
        <authorList>
            <consortium name="WormBaseParasite"/>
        </authorList>
    </citation>
    <scope>IDENTIFICATION</scope>
</reference>
<organism evidence="2">
    <name type="scientific">Gongylonema pulchrum</name>
    <dbReference type="NCBI Taxonomy" id="637853"/>
    <lineage>
        <taxon>Eukaryota</taxon>
        <taxon>Metazoa</taxon>
        <taxon>Ecdysozoa</taxon>
        <taxon>Nematoda</taxon>
        <taxon>Chromadorea</taxon>
        <taxon>Rhabditida</taxon>
        <taxon>Spirurina</taxon>
        <taxon>Spiruromorpha</taxon>
        <taxon>Spiruroidea</taxon>
        <taxon>Gongylonematidae</taxon>
        <taxon>Gongylonema</taxon>
    </lineage>
</organism>
<dbReference type="AlphaFoldDB" id="A0A183DGN8"/>
<evidence type="ECO:0000256" key="1">
    <source>
        <dbReference type="SAM" id="Phobius"/>
    </source>
</evidence>
<dbReference type="GO" id="GO:0030659">
    <property type="term" value="C:cytoplasmic vesicle membrane"/>
    <property type="evidence" value="ECO:0007669"/>
    <property type="project" value="TreeGrafter"/>
</dbReference>
<keyword evidence="1" id="KW-1133">Transmembrane helix</keyword>
<evidence type="ECO:0000313" key="2">
    <source>
        <dbReference type="WBParaSite" id="GPUH_0000788801-mRNA-1"/>
    </source>
</evidence>
<dbReference type="Gene3D" id="1.20.1640.10">
    <property type="entry name" value="Multidrug efflux transporter AcrB transmembrane domain"/>
    <property type="match status" value="1"/>
</dbReference>
<dbReference type="PANTHER" id="PTHR10796">
    <property type="entry name" value="PATCHED-RELATED"/>
    <property type="match status" value="1"/>
</dbReference>
<keyword evidence="1" id="KW-0812">Transmembrane</keyword>
<proteinExistence type="predicted"/>
<dbReference type="GO" id="GO:0005886">
    <property type="term" value="C:plasma membrane"/>
    <property type="evidence" value="ECO:0007669"/>
    <property type="project" value="TreeGrafter"/>
</dbReference>
<dbReference type="PANTHER" id="PTHR10796:SF112">
    <property type="entry name" value="PATCHED-RELATED PROTEIN 18"/>
    <property type="match status" value="1"/>
</dbReference>
<accession>A0A183DGN8</accession>
<name>A0A183DGN8_9BILA</name>
<feature type="transmembrane region" description="Helical" evidence="1">
    <location>
        <begin position="12"/>
        <end position="34"/>
    </location>
</feature>
<dbReference type="SUPFAM" id="SSF82866">
    <property type="entry name" value="Multidrug efflux transporter AcrB transmembrane domain"/>
    <property type="match status" value="1"/>
</dbReference>
<protein>
    <submittedName>
        <fullName evidence="2">Amino acid transporter</fullName>
    </submittedName>
</protein>